<feature type="region of interest" description="Disordered" evidence="1">
    <location>
        <begin position="163"/>
        <end position="190"/>
    </location>
</feature>
<evidence type="ECO:0000256" key="1">
    <source>
        <dbReference type="SAM" id="MobiDB-lite"/>
    </source>
</evidence>
<evidence type="ECO:0000313" key="2">
    <source>
        <dbReference type="EMBL" id="NYS68665.1"/>
    </source>
</evidence>
<gene>
    <name evidence="2" type="ORF">HZZ05_03885</name>
</gene>
<protein>
    <submittedName>
        <fullName evidence="2">Tat pathway signal protein</fullName>
    </submittedName>
</protein>
<name>A0A853EIT7_9ACTO</name>
<dbReference type="Proteomes" id="UP000572528">
    <property type="component" value="Unassembled WGS sequence"/>
</dbReference>
<proteinExistence type="predicted"/>
<evidence type="ECO:0000313" key="3">
    <source>
        <dbReference type="Proteomes" id="UP000572528"/>
    </source>
</evidence>
<organism evidence="2 3">
    <name type="scientific">Actinomyces bowdenii</name>
    <dbReference type="NCBI Taxonomy" id="131109"/>
    <lineage>
        <taxon>Bacteria</taxon>
        <taxon>Bacillati</taxon>
        <taxon>Actinomycetota</taxon>
        <taxon>Actinomycetes</taxon>
        <taxon>Actinomycetales</taxon>
        <taxon>Actinomycetaceae</taxon>
        <taxon>Actinomyces</taxon>
    </lineage>
</organism>
<dbReference type="PROSITE" id="PS51257">
    <property type="entry name" value="PROKAR_LIPOPROTEIN"/>
    <property type="match status" value="1"/>
</dbReference>
<comment type="caution">
    <text evidence="2">The sequence shown here is derived from an EMBL/GenBank/DDBJ whole genome shotgun (WGS) entry which is preliminary data.</text>
</comment>
<dbReference type="EMBL" id="JACBXV010000030">
    <property type="protein sequence ID" value="NYS68665.1"/>
    <property type="molecule type" value="Genomic_DNA"/>
</dbReference>
<dbReference type="AlphaFoldDB" id="A0A853EIT7"/>
<sequence length="323" mass="31976">MRAAGAAALAAALVASGGCGLRLGEGSPASLETAPQAEMTRDSLARQAVLISSTAEMVASGDQGSGAVPAQLQADAHNQAQVLGGVWEPWATAVPTTYPTATPIATAAPDATGDDLRAALEQGVGMAREAALSAGSAQEAQLYAALAVSWGVYLDEVSPGALQGVPRSGEAQDQQAPPSPATAGASSGPGGTALGGPLLALYDAARYACEEAGARAEDEGVREQAIADARTATIVVNASIAAGGQDARLAAYAPPEQAAQAGDPDRAWAASAWSDVAAAEVQQVGESQASTPERRAAVEAAIDAGLRAADWGAQLPALPGYTA</sequence>
<accession>A0A853EIT7</accession>
<reference evidence="2 3" key="1">
    <citation type="submission" date="2020-07" db="EMBL/GenBank/DDBJ databases">
        <title>MOT database genomes.</title>
        <authorList>
            <person name="Joseph S."/>
            <person name="Aduse-Opoku J."/>
            <person name="Hashim A."/>
            <person name="Wade W."/>
            <person name="Curtis M."/>
        </authorList>
    </citation>
    <scope>NUCLEOTIDE SEQUENCE [LARGE SCALE GENOMIC DNA]</scope>
    <source>
        <strain evidence="2 3">WMus004</strain>
    </source>
</reference>